<protein>
    <recommendedName>
        <fullName evidence="7">Xylulose kinase</fullName>
        <ecNumber evidence="7">2.7.1.17</ecNumber>
    </recommendedName>
</protein>
<feature type="domain" description="Carbohydrate kinase FGGY C-terminal" evidence="9">
    <location>
        <begin position="301"/>
        <end position="512"/>
    </location>
</feature>
<dbReference type="EC" id="2.7.1.17" evidence="7"/>
<dbReference type="PANTHER" id="PTHR10196:SF57">
    <property type="entry name" value="XYLULOSE KINASE"/>
    <property type="match status" value="1"/>
</dbReference>
<dbReference type="SUPFAM" id="SSF53067">
    <property type="entry name" value="Actin-like ATPase domain"/>
    <property type="match status" value="2"/>
</dbReference>
<dbReference type="GO" id="GO:0005829">
    <property type="term" value="C:cytosol"/>
    <property type="evidence" value="ECO:0007669"/>
    <property type="project" value="TreeGrafter"/>
</dbReference>
<feature type="domain" description="Carbohydrate kinase FGGY N-terminal" evidence="8">
    <location>
        <begin position="136"/>
        <end position="237"/>
    </location>
</feature>
<dbReference type="Gene3D" id="3.30.420.40">
    <property type="match status" value="2"/>
</dbReference>
<reference evidence="10 11" key="1">
    <citation type="journal article" date="2016" name="PLoS Pathog.">
        <title>Biosynthesis of antibiotic leucinostatins in bio-control fungus Purpureocillium lilacinum and their inhibition on phytophthora revealed by genome mining.</title>
        <authorList>
            <person name="Wang G."/>
            <person name="Liu Z."/>
            <person name="Lin R."/>
            <person name="Li E."/>
            <person name="Mao Z."/>
            <person name="Ling J."/>
            <person name="Yang Y."/>
            <person name="Yin W.B."/>
            <person name="Xie B."/>
        </authorList>
    </citation>
    <scope>NUCLEOTIDE SEQUENCE [LARGE SCALE GENOMIC DNA]</scope>
    <source>
        <strain evidence="10">170</strain>
    </source>
</reference>
<keyword evidence="3 7" id="KW-0808">Transferase</keyword>
<dbReference type="OrthoDB" id="1728974at2759"/>
<sequence>MSDQGPLYLGFDLSTQQLKAIVVNSDLKTIAQSKVDFDADFFKYGIQKGVHVRSSTGEVYAPVAMWMESLDLVLDRLSREMPVPMSRIRGVSGSGQQHGSVYWNDGADDILKGLDADKTLVDQLAGALAHEWSPNWQDQSTQKECDAFDAELGDREKLAEVTGSGAHHRFTGTQIMRMRRIRPEVYAQASRISLVSSWLASVLLGSIAPLDISDVCGMNLWDMQNQQYSPELLALAAGKDGAEELRKKLGEPQMDGGTPFGKISPYFVKKYAFSPECQIVPFTGDNPATILALPLRPLDAIVSLGTSTTFLMNTPTYKPDGSYHFFNHPTTQGHYMFMLCYKNGGLAREKVRDELPKPTDGKTGWETFNKAVLDTPPLDITKDSDKAKLGLYFYLRETVPNIRAGTWRYTCDANGTNLQESQQEWSNETDARIIVESQALSMRLRSQKLVHSPRDQLPAQPRRIYLVGGGSLNPAIARVMGDVLGGADGVYKLDVGGSACALGGAYKAVWALERKDGETFDEVIGRRWKEEGSIEKVDAGFKDGTYQTYGRVLGAFEDLEKKILAEEK</sequence>
<dbReference type="PANTHER" id="PTHR10196">
    <property type="entry name" value="SUGAR KINASE"/>
    <property type="match status" value="1"/>
</dbReference>
<organism evidence="10 11">
    <name type="scientific">Pochonia chlamydosporia 170</name>
    <dbReference type="NCBI Taxonomy" id="1380566"/>
    <lineage>
        <taxon>Eukaryota</taxon>
        <taxon>Fungi</taxon>
        <taxon>Dikarya</taxon>
        <taxon>Ascomycota</taxon>
        <taxon>Pezizomycotina</taxon>
        <taxon>Sordariomycetes</taxon>
        <taxon>Hypocreomycetidae</taxon>
        <taxon>Hypocreales</taxon>
        <taxon>Clavicipitaceae</taxon>
        <taxon>Pochonia</taxon>
    </lineage>
</organism>
<evidence type="ECO:0000256" key="4">
    <source>
        <dbReference type="ARBA" id="ARBA00022777"/>
    </source>
</evidence>
<comment type="caution">
    <text evidence="10">The sequence shown here is derived from an EMBL/GenBank/DDBJ whole genome shotgun (WGS) entry which is preliminary data.</text>
</comment>
<dbReference type="InterPro" id="IPR042024">
    <property type="entry name" value="D-XK_euk"/>
</dbReference>
<evidence type="ECO:0000256" key="7">
    <source>
        <dbReference type="RuleBase" id="RU367058"/>
    </source>
</evidence>
<dbReference type="GO" id="GO:0004856">
    <property type="term" value="F:D-xylulokinase activity"/>
    <property type="evidence" value="ECO:0007669"/>
    <property type="project" value="UniProtKB-UniRule"/>
</dbReference>
<keyword evidence="4 7" id="KW-0418">Kinase</keyword>
<evidence type="ECO:0000256" key="5">
    <source>
        <dbReference type="ARBA" id="ARBA00025184"/>
    </source>
</evidence>
<name>A0A179FQZ8_METCM</name>
<evidence type="ECO:0000256" key="2">
    <source>
        <dbReference type="ARBA" id="ARBA00022629"/>
    </source>
</evidence>
<dbReference type="STRING" id="1380566.A0A179FQZ8"/>
<gene>
    <name evidence="10" type="ORF">VFPPC_04335</name>
</gene>
<dbReference type="AlphaFoldDB" id="A0A179FQZ8"/>
<accession>A0A179FQZ8</accession>
<dbReference type="GO" id="GO:0005998">
    <property type="term" value="P:xylulose catabolic process"/>
    <property type="evidence" value="ECO:0007669"/>
    <property type="project" value="EnsemblFungi"/>
</dbReference>
<keyword evidence="11" id="KW-1185">Reference proteome</keyword>
<keyword evidence="2 7" id="KW-0859">Xylose metabolism</keyword>
<dbReference type="Proteomes" id="UP000078397">
    <property type="component" value="Unassembled WGS sequence"/>
</dbReference>
<evidence type="ECO:0000313" key="11">
    <source>
        <dbReference type="Proteomes" id="UP000078397"/>
    </source>
</evidence>
<evidence type="ECO:0000313" key="10">
    <source>
        <dbReference type="EMBL" id="OAQ68024.1"/>
    </source>
</evidence>
<comment type="similarity">
    <text evidence="1 7">Belongs to the FGGY kinase family.</text>
</comment>
<dbReference type="GO" id="GO:0042732">
    <property type="term" value="P:D-xylose metabolic process"/>
    <property type="evidence" value="ECO:0007669"/>
    <property type="project" value="UniProtKB-UniRule"/>
</dbReference>
<evidence type="ECO:0000259" key="8">
    <source>
        <dbReference type="Pfam" id="PF00370"/>
    </source>
</evidence>
<evidence type="ECO:0000256" key="1">
    <source>
        <dbReference type="ARBA" id="ARBA00009156"/>
    </source>
</evidence>
<dbReference type="KEGG" id="pchm:VFPPC_04335"/>
<dbReference type="InterPro" id="IPR018484">
    <property type="entry name" value="FGGY_N"/>
</dbReference>
<dbReference type="FunFam" id="3.30.420.40:FF:000118">
    <property type="entry name" value="Xylulose kinase 2"/>
    <property type="match status" value="1"/>
</dbReference>
<dbReference type="InterPro" id="IPR043129">
    <property type="entry name" value="ATPase_NBD"/>
</dbReference>
<dbReference type="GO" id="GO:0005524">
    <property type="term" value="F:ATP binding"/>
    <property type="evidence" value="ECO:0007669"/>
    <property type="project" value="UniProtKB-UniRule"/>
</dbReference>
<proteinExistence type="inferred from homology"/>
<keyword evidence="7" id="KW-0547">Nucleotide-binding</keyword>
<evidence type="ECO:0000259" key="9">
    <source>
        <dbReference type="Pfam" id="PF02782"/>
    </source>
</evidence>
<keyword evidence="7" id="KW-0119">Carbohydrate metabolism</keyword>
<dbReference type="Pfam" id="PF00370">
    <property type="entry name" value="FGGY_N"/>
    <property type="match status" value="1"/>
</dbReference>
<comment type="catalytic activity">
    <reaction evidence="6 7">
        <text>D-xylulose + ATP = D-xylulose 5-phosphate + ADP + H(+)</text>
        <dbReference type="Rhea" id="RHEA:10964"/>
        <dbReference type="ChEBI" id="CHEBI:15378"/>
        <dbReference type="ChEBI" id="CHEBI:17140"/>
        <dbReference type="ChEBI" id="CHEBI:30616"/>
        <dbReference type="ChEBI" id="CHEBI:57737"/>
        <dbReference type="ChEBI" id="CHEBI:456216"/>
        <dbReference type="EC" id="2.7.1.17"/>
    </reaction>
</comment>
<dbReference type="CDD" id="cd07776">
    <property type="entry name" value="ASKHA_NBD_FGGY_SpXK-like"/>
    <property type="match status" value="1"/>
</dbReference>
<dbReference type="RefSeq" id="XP_018144874.1">
    <property type="nucleotide sequence ID" value="XM_018283706.1"/>
</dbReference>
<dbReference type="Pfam" id="PF02782">
    <property type="entry name" value="FGGY_C"/>
    <property type="match status" value="1"/>
</dbReference>
<dbReference type="GeneID" id="28847700"/>
<comment type="function">
    <text evidence="5 7">Highly specific D-xylulose kinase which participates in the catabolism of xylose. Xylose is a major component of hemicelluloses such as xylan. Most fungi utilize D-xylose via three enzymatic reactions, xylose reductase (XR), xylitol dehydrogenase (XDH), and xylulokinase, to form xylulose 5-phosphate, which enters pentose phosphate pathway.</text>
</comment>
<evidence type="ECO:0000256" key="6">
    <source>
        <dbReference type="ARBA" id="ARBA00048885"/>
    </source>
</evidence>
<dbReference type="EMBL" id="LSBJ02000003">
    <property type="protein sequence ID" value="OAQ68024.1"/>
    <property type="molecule type" value="Genomic_DNA"/>
</dbReference>
<keyword evidence="7" id="KW-0067">ATP-binding</keyword>
<evidence type="ECO:0000256" key="3">
    <source>
        <dbReference type="ARBA" id="ARBA00022679"/>
    </source>
</evidence>
<dbReference type="InterPro" id="IPR018485">
    <property type="entry name" value="FGGY_C"/>
</dbReference>